<dbReference type="SMR" id="A2G1F3"/>
<proteinExistence type="inferred from homology"/>
<dbReference type="AlphaFoldDB" id="A2G1F3"/>
<dbReference type="InterPro" id="IPR036249">
    <property type="entry name" value="Thioredoxin-like_sf"/>
</dbReference>
<dbReference type="GO" id="GO:0005783">
    <property type="term" value="C:endoplasmic reticulum"/>
    <property type="evidence" value="ECO:0000318"/>
    <property type="project" value="GO_Central"/>
</dbReference>
<evidence type="ECO:0000256" key="2">
    <source>
        <dbReference type="ARBA" id="ARBA00022729"/>
    </source>
</evidence>
<dbReference type="VEuPathDB" id="TrichDB:TVAGG3_0930310"/>
<reference evidence="3" key="1">
    <citation type="submission" date="2006-10" db="EMBL/GenBank/DDBJ databases">
        <authorList>
            <person name="Amadeo P."/>
            <person name="Zhao Q."/>
            <person name="Wortman J."/>
            <person name="Fraser-Liggett C."/>
            <person name="Carlton J."/>
        </authorList>
    </citation>
    <scope>NUCLEOTIDE SEQUENCE</scope>
    <source>
        <strain evidence="3">G3</strain>
    </source>
</reference>
<protein>
    <recommendedName>
        <fullName evidence="5">Thioredoxin domain-containing protein</fullName>
    </recommendedName>
</protein>
<dbReference type="InterPro" id="IPR051063">
    <property type="entry name" value="PDI"/>
</dbReference>
<sequence length="335" mass="38143">MISFLLHFTESTLQNFSNDAFQHMKTGKKSIVYAYSFNPDPFHVQVLSKSAEMFPEVNFILIDCYKNSTVCEKYYLEAIPTVNAFGSIRAPKIPLLYDEISVYNIAAFIARQYHIKIPFEIKTTPILEKQNYSSFVSQYPCSAVFYTNRNSEMSRILVPSMNEIYDIFYHDAKVGVAEVQCQSDVDFCEAVDISAAPILRLSTNGQYFEYKGTREVKPMLDFINSKCGTYRCILGDVNTSLYFNSCELSLIDNFKDVKTALSKVEQCRKDSPLKPILETAAKGSTSIKSNINKCNTLLQNKSVQGQSRDKVFTTKWVLEKILPKINFDTPISNEL</sequence>
<dbReference type="EMBL" id="DS114243">
    <property type="protein sequence ID" value="EAX89010.1"/>
    <property type="molecule type" value="Genomic_DNA"/>
</dbReference>
<accession>A2G1F3</accession>
<dbReference type="CDD" id="cd02961">
    <property type="entry name" value="PDI_a_family"/>
    <property type="match status" value="1"/>
</dbReference>
<dbReference type="Proteomes" id="UP000001542">
    <property type="component" value="Unassembled WGS sequence"/>
</dbReference>
<evidence type="ECO:0000256" key="1">
    <source>
        <dbReference type="ARBA" id="ARBA00006347"/>
    </source>
</evidence>
<dbReference type="Gene3D" id="3.40.30.10">
    <property type="entry name" value="Glutaredoxin"/>
    <property type="match status" value="2"/>
</dbReference>
<dbReference type="PANTHER" id="PTHR45672:SF3">
    <property type="entry name" value="THIOREDOXIN DOMAIN-CONTAINING PROTEIN 5"/>
    <property type="match status" value="1"/>
</dbReference>
<dbReference type="VEuPathDB" id="TrichDB:TVAG_499260"/>
<evidence type="ECO:0000313" key="3">
    <source>
        <dbReference type="EMBL" id="EAX89010.1"/>
    </source>
</evidence>
<gene>
    <name evidence="3" type="ORF">TVAG_499260</name>
</gene>
<evidence type="ECO:0000313" key="4">
    <source>
        <dbReference type="Proteomes" id="UP000001542"/>
    </source>
</evidence>
<evidence type="ECO:0008006" key="5">
    <source>
        <dbReference type="Google" id="ProtNLM"/>
    </source>
</evidence>
<dbReference type="GO" id="GO:0003756">
    <property type="term" value="F:protein disulfide isomerase activity"/>
    <property type="evidence" value="ECO:0000318"/>
    <property type="project" value="GO_Central"/>
</dbReference>
<comment type="similarity">
    <text evidence="1">Belongs to the protein disulfide isomerase family.</text>
</comment>
<dbReference type="PANTHER" id="PTHR45672">
    <property type="entry name" value="PROTEIN DISULFIDE-ISOMERASE C17H9.14C-RELATED"/>
    <property type="match status" value="1"/>
</dbReference>
<dbReference type="KEGG" id="tva:4746676"/>
<keyword evidence="4" id="KW-1185">Reference proteome</keyword>
<dbReference type="SUPFAM" id="SSF52833">
    <property type="entry name" value="Thioredoxin-like"/>
    <property type="match status" value="2"/>
</dbReference>
<dbReference type="GO" id="GO:0006457">
    <property type="term" value="P:protein folding"/>
    <property type="evidence" value="ECO:0000318"/>
    <property type="project" value="GO_Central"/>
</dbReference>
<organism evidence="3 4">
    <name type="scientific">Trichomonas vaginalis (strain ATCC PRA-98 / G3)</name>
    <dbReference type="NCBI Taxonomy" id="412133"/>
    <lineage>
        <taxon>Eukaryota</taxon>
        <taxon>Metamonada</taxon>
        <taxon>Parabasalia</taxon>
        <taxon>Trichomonadida</taxon>
        <taxon>Trichomonadidae</taxon>
        <taxon>Trichomonas</taxon>
    </lineage>
</organism>
<dbReference type="RefSeq" id="XP_001301940.1">
    <property type="nucleotide sequence ID" value="XM_001301939.1"/>
</dbReference>
<dbReference type="InParanoid" id="A2G1F3"/>
<keyword evidence="2" id="KW-0732">Signal</keyword>
<name>A2G1F3_TRIV3</name>
<reference evidence="3" key="2">
    <citation type="journal article" date="2007" name="Science">
        <title>Draft genome sequence of the sexually transmitted pathogen Trichomonas vaginalis.</title>
        <authorList>
            <person name="Carlton J.M."/>
            <person name="Hirt R.P."/>
            <person name="Silva J.C."/>
            <person name="Delcher A.L."/>
            <person name="Schatz M."/>
            <person name="Zhao Q."/>
            <person name="Wortman J.R."/>
            <person name="Bidwell S.L."/>
            <person name="Alsmark U.C.M."/>
            <person name="Besteiro S."/>
            <person name="Sicheritz-Ponten T."/>
            <person name="Noel C.J."/>
            <person name="Dacks J.B."/>
            <person name="Foster P.G."/>
            <person name="Simillion C."/>
            <person name="Van de Peer Y."/>
            <person name="Miranda-Saavedra D."/>
            <person name="Barton G.J."/>
            <person name="Westrop G.D."/>
            <person name="Mueller S."/>
            <person name="Dessi D."/>
            <person name="Fiori P.L."/>
            <person name="Ren Q."/>
            <person name="Paulsen I."/>
            <person name="Zhang H."/>
            <person name="Bastida-Corcuera F.D."/>
            <person name="Simoes-Barbosa A."/>
            <person name="Brown M.T."/>
            <person name="Hayes R.D."/>
            <person name="Mukherjee M."/>
            <person name="Okumura C.Y."/>
            <person name="Schneider R."/>
            <person name="Smith A.J."/>
            <person name="Vanacova S."/>
            <person name="Villalvazo M."/>
            <person name="Haas B.J."/>
            <person name="Pertea M."/>
            <person name="Feldblyum T.V."/>
            <person name="Utterback T.R."/>
            <person name="Shu C.L."/>
            <person name="Osoegawa K."/>
            <person name="de Jong P.J."/>
            <person name="Hrdy I."/>
            <person name="Horvathova L."/>
            <person name="Zubacova Z."/>
            <person name="Dolezal P."/>
            <person name="Malik S.B."/>
            <person name="Logsdon J.M. Jr."/>
            <person name="Henze K."/>
            <person name="Gupta A."/>
            <person name="Wang C.C."/>
            <person name="Dunne R.L."/>
            <person name="Upcroft J.A."/>
            <person name="Upcroft P."/>
            <person name="White O."/>
            <person name="Salzberg S.L."/>
            <person name="Tang P."/>
            <person name="Chiu C.-H."/>
            <person name="Lee Y.-S."/>
            <person name="Embley T.M."/>
            <person name="Coombs G.H."/>
            <person name="Mottram J.C."/>
            <person name="Tachezy J."/>
            <person name="Fraser-Liggett C.M."/>
            <person name="Johnson P.J."/>
        </authorList>
    </citation>
    <scope>NUCLEOTIDE SEQUENCE [LARGE SCALE GENOMIC DNA]</scope>
    <source>
        <strain evidence="3">G3</strain>
    </source>
</reference>